<feature type="compositionally biased region" description="Polar residues" evidence="1">
    <location>
        <begin position="80"/>
        <end position="91"/>
    </location>
</feature>
<evidence type="ECO:0000313" key="2">
    <source>
        <dbReference type="EMBL" id="KAG2561531.1"/>
    </source>
</evidence>
<proteinExistence type="predicted"/>
<feature type="region of interest" description="Disordered" evidence="1">
    <location>
        <begin position="39"/>
        <end position="63"/>
    </location>
</feature>
<evidence type="ECO:0000313" key="3">
    <source>
        <dbReference type="Proteomes" id="UP000823388"/>
    </source>
</evidence>
<dbReference type="Proteomes" id="UP000823388">
    <property type="component" value="Chromosome 8K"/>
</dbReference>
<reference evidence="2" key="1">
    <citation type="submission" date="2020-05" db="EMBL/GenBank/DDBJ databases">
        <title>WGS assembly of Panicum virgatum.</title>
        <authorList>
            <person name="Lovell J.T."/>
            <person name="Jenkins J."/>
            <person name="Shu S."/>
            <person name="Juenger T.E."/>
            <person name="Schmutz J."/>
        </authorList>
    </citation>
    <scope>NUCLEOTIDE SEQUENCE</scope>
    <source>
        <strain evidence="2">AP13</strain>
    </source>
</reference>
<evidence type="ECO:0000256" key="1">
    <source>
        <dbReference type="SAM" id="MobiDB-lite"/>
    </source>
</evidence>
<sequence>MVNPYELVRLKQCMKNSARLKELGLLDCYAPVLEGHVGVQSDQNQSEDLESEYDPLRDDTGEEDLIDDENAKCTKEKTCKNSNNKTSSIQTGGVKFRSRKRVYREQMTPKVTRSRISIAQQDASLTPSDICVPHTSQANESHTGEHVGNLDDHTQAAVEGGDSAELDNTHMTTGSDAIDRHNQHNHMDNGGDEFLLSFYKFCLYDECFLTCCPFLDGFTQHDDNILVADVVDGITQHGDHNQITNEGGVERRD</sequence>
<dbReference type="AlphaFoldDB" id="A0A8T0PHA9"/>
<accession>A0A8T0PHA9</accession>
<organism evidence="2 3">
    <name type="scientific">Panicum virgatum</name>
    <name type="common">Blackwell switchgrass</name>
    <dbReference type="NCBI Taxonomy" id="38727"/>
    <lineage>
        <taxon>Eukaryota</taxon>
        <taxon>Viridiplantae</taxon>
        <taxon>Streptophyta</taxon>
        <taxon>Embryophyta</taxon>
        <taxon>Tracheophyta</taxon>
        <taxon>Spermatophyta</taxon>
        <taxon>Magnoliopsida</taxon>
        <taxon>Liliopsida</taxon>
        <taxon>Poales</taxon>
        <taxon>Poaceae</taxon>
        <taxon>PACMAD clade</taxon>
        <taxon>Panicoideae</taxon>
        <taxon>Panicodae</taxon>
        <taxon>Paniceae</taxon>
        <taxon>Panicinae</taxon>
        <taxon>Panicum</taxon>
        <taxon>Panicum sect. Hiantes</taxon>
    </lineage>
</organism>
<comment type="caution">
    <text evidence="2">The sequence shown here is derived from an EMBL/GenBank/DDBJ whole genome shotgun (WGS) entry which is preliminary data.</text>
</comment>
<dbReference type="EMBL" id="CM029051">
    <property type="protein sequence ID" value="KAG2561531.1"/>
    <property type="molecule type" value="Genomic_DNA"/>
</dbReference>
<gene>
    <name evidence="2" type="ORF">PVAP13_8KG230902</name>
</gene>
<name>A0A8T0PHA9_PANVG</name>
<keyword evidence="3" id="KW-1185">Reference proteome</keyword>
<feature type="region of interest" description="Disordered" evidence="1">
    <location>
        <begin position="78"/>
        <end position="101"/>
    </location>
</feature>
<protein>
    <submittedName>
        <fullName evidence="2">Uncharacterized protein</fullName>
    </submittedName>
</protein>